<dbReference type="Pfam" id="PF02350">
    <property type="entry name" value="Epimerase_2"/>
    <property type="match status" value="1"/>
</dbReference>
<dbReference type="EMBL" id="MHQL01000053">
    <property type="protein sequence ID" value="OHA01814.1"/>
    <property type="molecule type" value="Genomic_DNA"/>
</dbReference>
<accession>A0A1G2KRC0</accession>
<dbReference type="InterPro" id="IPR003331">
    <property type="entry name" value="UDP_GlcNAc_Epimerase_2_dom"/>
</dbReference>
<name>A0A1G2KRC0_9BACT</name>
<gene>
    <name evidence="2" type="ORF">A3C16_05870</name>
</gene>
<feature type="domain" description="UDP-N-acetylglucosamine 2-epimerase" evidence="1">
    <location>
        <begin position="24"/>
        <end position="373"/>
    </location>
</feature>
<evidence type="ECO:0000313" key="3">
    <source>
        <dbReference type="Proteomes" id="UP000177811"/>
    </source>
</evidence>
<organism evidence="2 3">
    <name type="scientific">Candidatus Sungbacteria bacterium RIFCSPHIGHO2_02_FULL_51_29</name>
    <dbReference type="NCBI Taxonomy" id="1802273"/>
    <lineage>
        <taxon>Bacteria</taxon>
        <taxon>Candidatus Sungiibacteriota</taxon>
    </lineage>
</organism>
<dbReference type="NCBIfam" id="TIGR03568">
    <property type="entry name" value="NeuC_NnaA"/>
    <property type="match status" value="1"/>
</dbReference>
<dbReference type="InterPro" id="IPR029767">
    <property type="entry name" value="WecB-like"/>
</dbReference>
<protein>
    <submittedName>
        <fullName evidence="2">UDP-N-acetyl-D-glucosamine 2-epimerase, UDP-hydrolysing</fullName>
    </submittedName>
</protein>
<reference evidence="2 3" key="1">
    <citation type="journal article" date="2016" name="Nat. Commun.">
        <title>Thousands of microbial genomes shed light on interconnected biogeochemical processes in an aquifer system.</title>
        <authorList>
            <person name="Anantharaman K."/>
            <person name="Brown C.T."/>
            <person name="Hug L.A."/>
            <person name="Sharon I."/>
            <person name="Castelle C.J."/>
            <person name="Probst A.J."/>
            <person name="Thomas B.C."/>
            <person name="Singh A."/>
            <person name="Wilkins M.J."/>
            <person name="Karaoz U."/>
            <person name="Brodie E.L."/>
            <person name="Williams K.H."/>
            <person name="Hubbard S.S."/>
            <person name="Banfield J.F."/>
        </authorList>
    </citation>
    <scope>NUCLEOTIDE SEQUENCE [LARGE SCALE GENOMIC DNA]</scope>
</reference>
<comment type="caution">
    <text evidence="2">The sequence shown here is derived from an EMBL/GenBank/DDBJ whole genome shotgun (WGS) entry which is preliminary data.</text>
</comment>
<dbReference type="Proteomes" id="UP000177811">
    <property type="component" value="Unassembled WGS sequence"/>
</dbReference>
<dbReference type="PANTHER" id="PTHR43174:SF3">
    <property type="entry name" value="UDP-N-ACETYLGLUCOSAMINE 2-EPIMERASE"/>
    <property type="match status" value="1"/>
</dbReference>
<dbReference type="GO" id="GO:0004553">
    <property type="term" value="F:hydrolase activity, hydrolyzing O-glycosyl compounds"/>
    <property type="evidence" value="ECO:0007669"/>
    <property type="project" value="InterPro"/>
</dbReference>
<dbReference type="InterPro" id="IPR020004">
    <property type="entry name" value="UDP-GlcNAc_Epase"/>
</dbReference>
<dbReference type="GO" id="GO:0006047">
    <property type="term" value="P:UDP-N-acetylglucosamine metabolic process"/>
    <property type="evidence" value="ECO:0007669"/>
    <property type="project" value="InterPro"/>
</dbReference>
<dbReference type="Gene3D" id="3.40.50.2000">
    <property type="entry name" value="Glycogen Phosphorylase B"/>
    <property type="match status" value="2"/>
</dbReference>
<proteinExistence type="predicted"/>
<dbReference type="AlphaFoldDB" id="A0A1G2KRC0"/>
<sequence length="389" mass="42721">MKRKICFIITNFIHYSRNLLVLDELNRRPDVELHVVLGGAAVGAKYVAHSANITDAMRRNGFQHIHQVHFNLEGSDGVTKAKTAGLGMIEFASVFQAVSPDLVVIRGDRFETLAAAAAAAFMNVPVAHIEGGDVTGTIDESVRHAVTKLANIHFPTNEPARARLVQMGERKEHIFNYGSPDVEVVRTYAASGRGAPDLSRTGSGAAINMKEDFLIVMFHPVTSEVEKLSDETQVLLSAVHGIGMQTLWFWPNFDAGAEEISRELRMFQNREKDHRIRFLRYLPPEDFIALLANARVLLGNSSAGIKECSILGVPVVNVGTRQDGRLRAANVLDCDMDADAIVAATRKQLFVGRYPALSPYAGEGTSKKIAEKLATVALYTQKKFAEHET</sequence>
<dbReference type="SUPFAM" id="SSF53756">
    <property type="entry name" value="UDP-Glycosyltransferase/glycogen phosphorylase"/>
    <property type="match status" value="1"/>
</dbReference>
<dbReference type="PANTHER" id="PTHR43174">
    <property type="entry name" value="UDP-N-ACETYLGLUCOSAMINE 2-EPIMERASE"/>
    <property type="match status" value="1"/>
</dbReference>
<evidence type="ECO:0000313" key="2">
    <source>
        <dbReference type="EMBL" id="OHA01814.1"/>
    </source>
</evidence>
<evidence type="ECO:0000259" key="1">
    <source>
        <dbReference type="Pfam" id="PF02350"/>
    </source>
</evidence>